<dbReference type="Pfam" id="PF13580">
    <property type="entry name" value="SIS_2"/>
    <property type="match status" value="1"/>
</dbReference>
<dbReference type="PANTHER" id="PTHR30390:SF8">
    <property type="entry name" value="SUGAR ISOMERASE (SIS)"/>
    <property type="match status" value="1"/>
</dbReference>
<dbReference type="Gene3D" id="3.40.50.10490">
    <property type="entry name" value="Glucose-6-phosphate isomerase like protein, domain 1"/>
    <property type="match status" value="1"/>
</dbReference>
<protein>
    <submittedName>
        <fullName evidence="2">D-sedoheptulose 7-phosphate isomerase</fullName>
        <ecNumber evidence="2">5.3.1.28</ecNumber>
    </submittedName>
</protein>
<evidence type="ECO:0000313" key="3">
    <source>
        <dbReference type="Proteomes" id="UP000730739"/>
    </source>
</evidence>
<dbReference type="InterPro" id="IPR001347">
    <property type="entry name" value="SIS_dom"/>
</dbReference>
<accession>A0ABS4QVS4</accession>
<name>A0ABS4QVS4_9HYPH</name>
<organism evidence="2 3">
    <name type="scientific">Sinorhizobium kostiense</name>
    <dbReference type="NCBI Taxonomy" id="76747"/>
    <lineage>
        <taxon>Bacteria</taxon>
        <taxon>Pseudomonadati</taxon>
        <taxon>Pseudomonadota</taxon>
        <taxon>Alphaproteobacteria</taxon>
        <taxon>Hyphomicrobiales</taxon>
        <taxon>Rhizobiaceae</taxon>
        <taxon>Sinorhizobium/Ensifer group</taxon>
        <taxon>Sinorhizobium</taxon>
    </lineage>
</organism>
<dbReference type="GO" id="GO:0016853">
    <property type="term" value="F:isomerase activity"/>
    <property type="evidence" value="ECO:0007669"/>
    <property type="project" value="UniProtKB-KW"/>
</dbReference>
<dbReference type="InterPro" id="IPR046348">
    <property type="entry name" value="SIS_dom_sf"/>
</dbReference>
<gene>
    <name evidence="2" type="ORF">J2Z31_001218</name>
</gene>
<keyword evidence="3" id="KW-1185">Reference proteome</keyword>
<dbReference type="PANTHER" id="PTHR30390">
    <property type="entry name" value="SEDOHEPTULOSE 7-PHOSPHATE ISOMERASE / DNAA INITIATOR-ASSOCIATING FACTOR FOR REPLICATION INITIATION"/>
    <property type="match status" value="1"/>
</dbReference>
<dbReference type="Proteomes" id="UP000730739">
    <property type="component" value="Unassembled WGS sequence"/>
</dbReference>
<dbReference type="EC" id="5.3.1.28" evidence="2"/>
<dbReference type="PROSITE" id="PS51464">
    <property type="entry name" value="SIS"/>
    <property type="match status" value="1"/>
</dbReference>
<comment type="caution">
    <text evidence="2">The sequence shown here is derived from an EMBL/GenBank/DDBJ whole genome shotgun (WGS) entry which is preliminary data.</text>
</comment>
<sequence>MSAGDVVYLPAKDFTYEYFASVRGALAEVDTEAVQAAIEMLRRARDAGATIFIAGNGGSAATASHWVNDLGKATKRSGQRPIRVMGLTDNISWMTALGNDEGYDRIFAGQLENFATPGDVLIVISASGNSPNLVRAVELARTKDVASIALVGFDGGALKALVDQPVWVRSEKGAYELVEDIHSTICHAITRYLVADCPELAR</sequence>
<dbReference type="EMBL" id="JAGILA010000001">
    <property type="protein sequence ID" value="MBP2234728.1"/>
    <property type="molecule type" value="Genomic_DNA"/>
</dbReference>
<evidence type="ECO:0000313" key="2">
    <source>
        <dbReference type="EMBL" id="MBP2234728.1"/>
    </source>
</evidence>
<dbReference type="InterPro" id="IPR035461">
    <property type="entry name" value="GmhA/DiaA"/>
</dbReference>
<dbReference type="InterPro" id="IPR050099">
    <property type="entry name" value="SIS_GmhA/DiaA_subfam"/>
</dbReference>
<evidence type="ECO:0000259" key="1">
    <source>
        <dbReference type="PROSITE" id="PS51464"/>
    </source>
</evidence>
<reference evidence="2 3" key="1">
    <citation type="submission" date="2021-03" db="EMBL/GenBank/DDBJ databases">
        <title>Genomic Encyclopedia of Type Strains, Phase IV (KMG-IV): sequencing the most valuable type-strain genomes for metagenomic binning, comparative biology and taxonomic classification.</title>
        <authorList>
            <person name="Goeker M."/>
        </authorList>
    </citation>
    <scope>NUCLEOTIDE SEQUENCE [LARGE SCALE GENOMIC DNA]</scope>
    <source>
        <strain evidence="2 3">DSM 13372</strain>
    </source>
</reference>
<keyword evidence="2" id="KW-0413">Isomerase</keyword>
<dbReference type="RefSeq" id="WP_209600930.1">
    <property type="nucleotide sequence ID" value="NZ_JAGILA010000001.1"/>
</dbReference>
<dbReference type="SUPFAM" id="SSF53697">
    <property type="entry name" value="SIS domain"/>
    <property type="match status" value="1"/>
</dbReference>
<dbReference type="CDD" id="cd05006">
    <property type="entry name" value="SIS_GmhA"/>
    <property type="match status" value="1"/>
</dbReference>
<proteinExistence type="predicted"/>
<feature type="domain" description="SIS" evidence="1">
    <location>
        <begin position="37"/>
        <end position="202"/>
    </location>
</feature>